<keyword evidence="4 6" id="KW-0687">Ribonucleoprotein</keyword>
<dbReference type="InterPro" id="IPR001790">
    <property type="entry name" value="Ribosomal_uL10"/>
</dbReference>
<evidence type="ECO:0000313" key="7">
    <source>
        <dbReference type="EMBL" id="RJF88412.1"/>
    </source>
</evidence>
<evidence type="ECO:0000256" key="5">
    <source>
        <dbReference type="ARBA" id="ARBA00035202"/>
    </source>
</evidence>
<dbReference type="HAMAP" id="MF_00362">
    <property type="entry name" value="Ribosomal_uL10"/>
    <property type="match status" value="1"/>
</dbReference>
<dbReference type="Gene3D" id="3.30.70.1730">
    <property type="match status" value="1"/>
</dbReference>
<evidence type="ECO:0000256" key="1">
    <source>
        <dbReference type="ARBA" id="ARBA00002633"/>
    </source>
</evidence>
<evidence type="ECO:0000256" key="4">
    <source>
        <dbReference type="ARBA" id="ARBA00023274"/>
    </source>
</evidence>
<keyword evidence="3 6" id="KW-0689">Ribosomal protein</keyword>
<reference evidence="7 8" key="1">
    <citation type="submission" date="2018-09" db="EMBL/GenBank/DDBJ databases">
        <authorList>
            <person name="Zhu H."/>
        </authorList>
    </citation>
    <scope>NUCLEOTIDE SEQUENCE [LARGE SCALE GENOMIC DNA]</scope>
    <source>
        <strain evidence="7 8">K1W22B-8</strain>
    </source>
</reference>
<dbReference type="SUPFAM" id="SSF160369">
    <property type="entry name" value="Ribosomal protein L10-like"/>
    <property type="match status" value="1"/>
</dbReference>
<dbReference type="GO" id="GO:1990904">
    <property type="term" value="C:ribonucleoprotein complex"/>
    <property type="evidence" value="ECO:0007669"/>
    <property type="project" value="UniProtKB-KW"/>
</dbReference>
<dbReference type="AlphaFoldDB" id="A0A418WEH7"/>
<evidence type="ECO:0000313" key="8">
    <source>
        <dbReference type="Proteomes" id="UP000284605"/>
    </source>
</evidence>
<accession>A0A418WEH7</accession>
<dbReference type="InterPro" id="IPR043141">
    <property type="entry name" value="Ribosomal_uL10-like_sf"/>
</dbReference>
<evidence type="ECO:0000256" key="2">
    <source>
        <dbReference type="ARBA" id="ARBA00008889"/>
    </source>
</evidence>
<proteinExistence type="inferred from homology"/>
<comment type="function">
    <text evidence="1 6">Forms part of the ribosomal stalk, playing a central role in the interaction of the ribosome with GTP-bound translation factors.</text>
</comment>
<dbReference type="OrthoDB" id="9791972at2"/>
<dbReference type="Gene3D" id="6.10.250.290">
    <property type="match status" value="1"/>
</dbReference>
<comment type="caution">
    <text evidence="7">The sequence shown here is derived from an EMBL/GenBank/DDBJ whole genome shotgun (WGS) entry which is preliminary data.</text>
</comment>
<dbReference type="RefSeq" id="WP_119779049.1">
    <property type="nucleotide sequence ID" value="NZ_QYUK01000011.1"/>
</dbReference>
<keyword evidence="6" id="KW-0694">RNA-binding</keyword>
<evidence type="ECO:0000256" key="6">
    <source>
        <dbReference type="HAMAP-Rule" id="MF_00362"/>
    </source>
</evidence>
<dbReference type="GO" id="GO:0005840">
    <property type="term" value="C:ribosome"/>
    <property type="evidence" value="ECO:0007669"/>
    <property type="project" value="UniProtKB-KW"/>
</dbReference>
<dbReference type="GO" id="GO:0006412">
    <property type="term" value="P:translation"/>
    <property type="evidence" value="ECO:0007669"/>
    <property type="project" value="UniProtKB-UniRule"/>
</dbReference>
<sequence length="174" mass="18355">MDRAAKKELVTTLSEVFDKTSLVVVGHYSGLKVSEITDLRRQMRAAGAGFKVSKNRLTKLALHGTKFEAIGDLLKGPTAIAYSDDPVAAAKVAVEYAKKNDKFVLKGGVMGGTTLDVEGVKALATLPSLDELRGRLLGMIQTPASRIASVLQAPGGQLARVLSAYATKDEAQAA</sequence>
<dbReference type="GO" id="GO:0070180">
    <property type="term" value="F:large ribosomal subunit rRNA binding"/>
    <property type="evidence" value="ECO:0007669"/>
    <property type="project" value="UniProtKB-UniRule"/>
</dbReference>
<dbReference type="Proteomes" id="UP000284605">
    <property type="component" value="Unassembled WGS sequence"/>
</dbReference>
<organism evidence="7 8">
    <name type="scientific">Oleomonas cavernae</name>
    <dbReference type="NCBI Taxonomy" id="2320859"/>
    <lineage>
        <taxon>Bacteria</taxon>
        <taxon>Pseudomonadati</taxon>
        <taxon>Pseudomonadota</taxon>
        <taxon>Alphaproteobacteria</taxon>
        <taxon>Acetobacterales</taxon>
        <taxon>Acetobacteraceae</taxon>
        <taxon>Oleomonas</taxon>
    </lineage>
</organism>
<dbReference type="PANTHER" id="PTHR11560">
    <property type="entry name" value="39S RIBOSOMAL PROTEIN L10, MITOCHONDRIAL"/>
    <property type="match status" value="1"/>
</dbReference>
<protein>
    <recommendedName>
        <fullName evidence="5 6">Large ribosomal subunit protein uL10</fullName>
    </recommendedName>
</protein>
<gene>
    <name evidence="6" type="primary">rplJ</name>
    <name evidence="7" type="ORF">D3874_16450</name>
</gene>
<keyword evidence="8" id="KW-1185">Reference proteome</keyword>
<keyword evidence="6" id="KW-0699">rRNA-binding</keyword>
<dbReference type="InterPro" id="IPR022973">
    <property type="entry name" value="Ribosomal_uL10_bac"/>
</dbReference>
<comment type="subunit">
    <text evidence="6">Part of the ribosomal stalk of the 50S ribosomal subunit. The N-terminus interacts with L11 and the large rRNA to form the base of the stalk. The C-terminus forms an elongated spine to which L12 dimers bind in a sequential fashion forming a multimeric L10(L12)X complex.</text>
</comment>
<dbReference type="Pfam" id="PF00466">
    <property type="entry name" value="Ribosomal_L10"/>
    <property type="match status" value="1"/>
</dbReference>
<dbReference type="EMBL" id="QYUK01000011">
    <property type="protein sequence ID" value="RJF88412.1"/>
    <property type="molecule type" value="Genomic_DNA"/>
</dbReference>
<evidence type="ECO:0000256" key="3">
    <source>
        <dbReference type="ARBA" id="ARBA00022980"/>
    </source>
</evidence>
<dbReference type="InterPro" id="IPR047865">
    <property type="entry name" value="Ribosomal_uL10_bac_type"/>
</dbReference>
<dbReference type="CDD" id="cd05797">
    <property type="entry name" value="Ribosomal_L10"/>
    <property type="match status" value="1"/>
</dbReference>
<dbReference type="NCBIfam" id="NF000955">
    <property type="entry name" value="PRK00099.1-1"/>
    <property type="match status" value="1"/>
</dbReference>
<comment type="similarity">
    <text evidence="2 6">Belongs to the universal ribosomal protein uL10 family.</text>
</comment>
<name>A0A418WEH7_9PROT</name>